<dbReference type="Proteomes" id="UP000740926">
    <property type="component" value="Unassembled WGS sequence"/>
</dbReference>
<dbReference type="PANTHER" id="PTHR23135:SF4">
    <property type="entry name" value="UDP-N-ACETYLMURAMOYL-L-ALANYL-D-GLUTAMATE--2,6-DIAMINOPIMELATE LIGASE MURE HOMOLOG, CHLOROPLASTIC"/>
    <property type="match status" value="1"/>
</dbReference>
<evidence type="ECO:0000313" key="3">
    <source>
        <dbReference type="Proteomes" id="UP000740926"/>
    </source>
</evidence>
<protein>
    <recommendedName>
        <fullName evidence="1">Mur ligase C-terminal domain-containing protein</fullName>
    </recommendedName>
</protein>
<comment type="caution">
    <text evidence="2">The sequence shown here is derived from an EMBL/GenBank/DDBJ whole genome shotgun (WGS) entry which is preliminary data.</text>
</comment>
<reference evidence="2 3" key="1">
    <citation type="journal article" date="2020" name="Microb. Genom.">
        <title>Genetic diversity of clinical and environmental Mucorales isolates obtained from an investigation of mucormycosis cases among solid organ transplant recipients.</title>
        <authorList>
            <person name="Nguyen M.H."/>
            <person name="Kaul D."/>
            <person name="Muto C."/>
            <person name="Cheng S.J."/>
            <person name="Richter R.A."/>
            <person name="Bruno V.M."/>
            <person name="Liu G."/>
            <person name="Beyhan S."/>
            <person name="Sundermann A.J."/>
            <person name="Mounaud S."/>
            <person name="Pasculle A.W."/>
            <person name="Nierman W.C."/>
            <person name="Driscoll E."/>
            <person name="Cumbie R."/>
            <person name="Clancy C.J."/>
            <person name="Dupont C.L."/>
        </authorList>
    </citation>
    <scope>NUCLEOTIDE SEQUENCE [LARGE SCALE GENOMIC DNA]</scope>
    <source>
        <strain evidence="2 3">GL24</strain>
    </source>
</reference>
<dbReference type="GO" id="GO:0016881">
    <property type="term" value="F:acid-amino acid ligase activity"/>
    <property type="evidence" value="ECO:0007669"/>
    <property type="project" value="InterPro"/>
</dbReference>
<dbReference type="InterPro" id="IPR036615">
    <property type="entry name" value="Mur_ligase_C_dom_sf"/>
</dbReference>
<accession>A0A9P6XUU9</accession>
<gene>
    <name evidence="2" type="ORF">G6F50_015998</name>
</gene>
<name>A0A9P6XUU9_9FUNG</name>
<dbReference type="InterPro" id="IPR004101">
    <property type="entry name" value="Mur_ligase_C"/>
</dbReference>
<evidence type="ECO:0000259" key="1">
    <source>
        <dbReference type="Pfam" id="PF02875"/>
    </source>
</evidence>
<evidence type="ECO:0000313" key="2">
    <source>
        <dbReference type="EMBL" id="KAG1533051.1"/>
    </source>
</evidence>
<organism evidence="2 3">
    <name type="scientific">Rhizopus delemar</name>
    <dbReference type="NCBI Taxonomy" id="936053"/>
    <lineage>
        <taxon>Eukaryota</taxon>
        <taxon>Fungi</taxon>
        <taxon>Fungi incertae sedis</taxon>
        <taxon>Mucoromycota</taxon>
        <taxon>Mucoromycotina</taxon>
        <taxon>Mucoromycetes</taxon>
        <taxon>Mucorales</taxon>
        <taxon>Mucorineae</taxon>
        <taxon>Rhizopodaceae</taxon>
        <taxon>Rhizopus</taxon>
    </lineage>
</organism>
<proteinExistence type="predicted"/>
<feature type="domain" description="Mur ligase C-terminal" evidence="1">
    <location>
        <begin position="1"/>
        <end position="70"/>
    </location>
</feature>
<dbReference type="SUPFAM" id="SSF53244">
    <property type="entry name" value="MurD-like peptide ligases, peptide-binding domain"/>
    <property type="match status" value="1"/>
</dbReference>
<dbReference type="EMBL" id="JAANIU010009494">
    <property type="protein sequence ID" value="KAG1533051.1"/>
    <property type="molecule type" value="Genomic_DNA"/>
</dbReference>
<dbReference type="Pfam" id="PF02875">
    <property type="entry name" value="Mur_ligase_C"/>
    <property type="match status" value="1"/>
</dbReference>
<dbReference type="Gene3D" id="3.90.190.20">
    <property type="entry name" value="Mur ligase, C-terminal domain"/>
    <property type="match status" value="1"/>
</dbReference>
<keyword evidence="3" id="KW-1185">Reference proteome</keyword>
<dbReference type="AlphaFoldDB" id="A0A9P6XUU9"/>
<sequence length="145" mass="15874">MGRIAAELADHVVVSSDNPRTESPEAIVQQILAGIPEAAQADVQVDRARAIMQTIWASLPEDVVLLAGKGHETYQDVGGEHLPCDDREWARLAMLLPQVKGVSTDTRRIDTGELPKAVALARPWSRIPSATPSCRSWCWATPAWR</sequence>
<dbReference type="PANTHER" id="PTHR23135">
    <property type="entry name" value="MUR LIGASE FAMILY MEMBER"/>
    <property type="match status" value="1"/>
</dbReference>